<dbReference type="SMART" id="SM00388">
    <property type="entry name" value="HisKA"/>
    <property type="match status" value="1"/>
</dbReference>
<dbReference type="InterPro" id="IPR005467">
    <property type="entry name" value="His_kinase_dom"/>
</dbReference>
<evidence type="ECO:0000259" key="20">
    <source>
        <dbReference type="PROSITE" id="PS50113"/>
    </source>
</evidence>
<organism evidence="22 23">
    <name type="scientific">Salmonirosea aquatica</name>
    <dbReference type="NCBI Taxonomy" id="2654236"/>
    <lineage>
        <taxon>Bacteria</taxon>
        <taxon>Pseudomonadati</taxon>
        <taxon>Bacteroidota</taxon>
        <taxon>Cytophagia</taxon>
        <taxon>Cytophagales</taxon>
        <taxon>Spirosomataceae</taxon>
        <taxon>Salmonirosea</taxon>
    </lineage>
</organism>
<dbReference type="PROSITE" id="PS50112">
    <property type="entry name" value="PAS"/>
    <property type="match status" value="1"/>
</dbReference>
<dbReference type="Pfam" id="PF00072">
    <property type="entry name" value="Response_reg"/>
    <property type="match status" value="1"/>
</dbReference>
<dbReference type="InterPro" id="IPR003661">
    <property type="entry name" value="HisK_dim/P_dom"/>
</dbReference>
<keyword evidence="4" id="KW-1003">Cell membrane</keyword>
<sequence length="859" mass="96515">MAYISKKVRRWVSYGGISLGMLLILVSLFFAYQSLEDLSTQNLWVSNTISVVNQTSQFELLAKDIQSNVRGYLITGNENIMSDIRQSRQGLVSISDTLFNLLENDREQKARVIQMLSLSSEITGFSQAVVDTFRLRGLGPASDMIRGGRGIWLFEQLRNKINEIEAYANIEMDARRKQAHDTRQQALFYIVFTGITGFGITLLALISLMRDRRRQRVLKQEIIRKERLLNQYLEAIPDGIIVVNPAMDVTFINAAGRNMLGLEEKNEVPNLQALLNTVPLYRPENGEEPFTSENLPVRQGLQGRKSTGNRIDIVRDDQKIQVETSVEPIYELDGKIVGAISVFRDITERETYALNLKNARDLAEQSVRTRDVFLSNVSHEIRTPLNAILGFTDWLQREAHNETTREYVGYIQVASRNLLELINDLLDISKIEANQIVLDIAPTSIGELIDSVGILVKQKATEKGIEYRQELSPDLPRIIITDKLRLTQILLNLCGNAIKFTEQGYVRVQVKALGPVQNDKQRVQFVIEDTGIGIPQDRQEQIFDRFVQAAERTTSQFGGTGLGLSISRTLVTLLGGTLRLESEFGKGTVFTLEFDFATQENMASAEPPDLSVSAPEYLATLSILAAEDNLLNQKLLFAIFSRVGARLTIVENGQEALDVLERETFDLIIMDVQMPVMDGYTAIRKIRNTLRLSTPIITMTAHAMVGEKEEGARIGANSYISKPFKEKELFNEIIRVTQKPGPPVQRPPAVLVDTTYLQDITAGDRELRDELVELFAQDKEQQYAVIHEALEKADYDGVRKAIHALRSSLISVALLSSANQYKELERTLQSGSVPENLAQRLTELGEELERGLVELKALG</sequence>
<keyword evidence="12" id="KW-0902">Two-component regulatory system</keyword>
<evidence type="ECO:0000259" key="18">
    <source>
        <dbReference type="PROSITE" id="PS50110"/>
    </source>
</evidence>
<dbReference type="InterPro" id="IPR001610">
    <property type="entry name" value="PAC"/>
</dbReference>
<dbReference type="Gene3D" id="1.10.287.130">
    <property type="match status" value="1"/>
</dbReference>
<dbReference type="SMART" id="SM00448">
    <property type="entry name" value="REC"/>
    <property type="match status" value="1"/>
</dbReference>
<evidence type="ECO:0000256" key="14">
    <source>
        <dbReference type="PROSITE-ProRule" id="PRU00110"/>
    </source>
</evidence>
<dbReference type="InterPro" id="IPR004358">
    <property type="entry name" value="Sig_transdc_His_kin-like_C"/>
</dbReference>
<dbReference type="GO" id="GO:0000155">
    <property type="term" value="F:phosphorelay sensor kinase activity"/>
    <property type="evidence" value="ECO:0007669"/>
    <property type="project" value="InterPro"/>
</dbReference>
<dbReference type="Pfam" id="PF05227">
    <property type="entry name" value="CHASE3"/>
    <property type="match status" value="1"/>
</dbReference>
<dbReference type="Gene3D" id="3.40.50.2300">
    <property type="match status" value="1"/>
</dbReference>
<dbReference type="InterPro" id="IPR001789">
    <property type="entry name" value="Sig_transdc_resp-reg_receiver"/>
</dbReference>
<evidence type="ECO:0000256" key="2">
    <source>
        <dbReference type="ARBA" id="ARBA00004651"/>
    </source>
</evidence>
<feature type="domain" description="PAC" evidence="20">
    <location>
        <begin position="305"/>
        <end position="358"/>
    </location>
</feature>
<dbReference type="Gene3D" id="3.30.450.20">
    <property type="entry name" value="PAS domain"/>
    <property type="match status" value="1"/>
</dbReference>
<evidence type="ECO:0000313" key="22">
    <source>
        <dbReference type="EMBL" id="MPR32111.1"/>
    </source>
</evidence>
<gene>
    <name evidence="22" type="ORF">GBK04_01805</name>
</gene>
<keyword evidence="11 16" id="KW-1133">Transmembrane helix</keyword>
<feature type="modified residue" description="Phosphohistidine" evidence="14">
    <location>
        <position position="803"/>
    </location>
</feature>
<dbReference type="SUPFAM" id="SSF47384">
    <property type="entry name" value="Homodimeric domain of signal transducing histidine kinase"/>
    <property type="match status" value="1"/>
</dbReference>
<dbReference type="PROSITE" id="PS50109">
    <property type="entry name" value="HIS_KIN"/>
    <property type="match status" value="1"/>
</dbReference>
<dbReference type="EC" id="2.7.13.3" evidence="3"/>
<dbReference type="InterPro" id="IPR000014">
    <property type="entry name" value="PAS"/>
</dbReference>
<dbReference type="CDD" id="cd00130">
    <property type="entry name" value="PAS"/>
    <property type="match status" value="1"/>
</dbReference>
<dbReference type="EMBL" id="WHLY01000002">
    <property type="protein sequence ID" value="MPR32111.1"/>
    <property type="molecule type" value="Genomic_DNA"/>
</dbReference>
<dbReference type="Gene3D" id="3.30.565.10">
    <property type="entry name" value="Histidine kinase-like ATPase, C-terminal domain"/>
    <property type="match status" value="1"/>
</dbReference>
<dbReference type="PANTHER" id="PTHR45339:SF1">
    <property type="entry name" value="HYBRID SIGNAL TRANSDUCTION HISTIDINE KINASE J"/>
    <property type="match status" value="1"/>
</dbReference>
<evidence type="ECO:0000256" key="12">
    <source>
        <dbReference type="ARBA" id="ARBA00023012"/>
    </source>
</evidence>
<dbReference type="FunFam" id="3.30.565.10:FF:000010">
    <property type="entry name" value="Sensor histidine kinase RcsC"/>
    <property type="match status" value="1"/>
</dbReference>
<dbReference type="FunFam" id="1.10.287.130:FF:000001">
    <property type="entry name" value="Two-component sensor histidine kinase"/>
    <property type="match status" value="1"/>
</dbReference>
<keyword evidence="6" id="KW-0808">Transferase</keyword>
<evidence type="ECO:0000256" key="15">
    <source>
        <dbReference type="PROSITE-ProRule" id="PRU00169"/>
    </source>
</evidence>
<feature type="modified residue" description="4-aspartylphosphate" evidence="15">
    <location>
        <position position="671"/>
    </location>
</feature>
<feature type="domain" description="PAS" evidence="19">
    <location>
        <begin position="225"/>
        <end position="266"/>
    </location>
</feature>
<dbReference type="InterPro" id="IPR011006">
    <property type="entry name" value="CheY-like_superfamily"/>
</dbReference>
<feature type="domain" description="HPt" evidence="21">
    <location>
        <begin position="764"/>
        <end position="858"/>
    </location>
</feature>
<dbReference type="SMART" id="SM00387">
    <property type="entry name" value="HATPase_c"/>
    <property type="match status" value="1"/>
</dbReference>
<evidence type="ECO:0000256" key="9">
    <source>
        <dbReference type="ARBA" id="ARBA00022777"/>
    </source>
</evidence>
<keyword evidence="8" id="KW-0547">Nucleotide-binding</keyword>
<evidence type="ECO:0000256" key="7">
    <source>
        <dbReference type="ARBA" id="ARBA00022692"/>
    </source>
</evidence>
<evidence type="ECO:0000256" key="6">
    <source>
        <dbReference type="ARBA" id="ARBA00022679"/>
    </source>
</evidence>
<dbReference type="SUPFAM" id="SSF52172">
    <property type="entry name" value="CheY-like"/>
    <property type="match status" value="1"/>
</dbReference>
<feature type="transmembrane region" description="Helical" evidence="16">
    <location>
        <begin position="186"/>
        <end position="209"/>
    </location>
</feature>
<dbReference type="PRINTS" id="PR00344">
    <property type="entry name" value="BCTRLSENSOR"/>
</dbReference>
<dbReference type="InterPro" id="IPR013767">
    <property type="entry name" value="PAS_fold"/>
</dbReference>
<evidence type="ECO:0000256" key="16">
    <source>
        <dbReference type="SAM" id="Phobius"/>
    </source>
</evidence>
<dbReference type="Pfam" id="PF02518">
    <property type="entry name" value="HATPase_c"/>
    <property type="match status" value="1"/>
</dbReference>
<dbReference type="CDD" id="cd00082">
    <property type="entry name" value="HisKA"/>
    <property type="match status" value="1"/>
</dbReference>
<evidence type="ECO:0000259" key="21">
    <source>
        <dbReference type="PROSITE" id="PS50894"/>
    </source>
</evidence>
<dbReference type="GO" id="GO:0005524">
    <property type="term" value="F:ATP binding"/>
    <property type="evidence" value="ECO:0007669"/>
    <property type="project" value="UniProtKB-KW"/>
</dbReference>
<evidence type="ECO:0000256" key="11">
    <source>
        <dbReference type="ARBA" id="ARBA00022989"/>
    </source>
</evidence>
<dbReference type="SMART" id="SM00086">
    <property type="entry name" value="PAC"/>
    <property type="match status" value="1"/>
</dbReference>
<dbReference type="SUPFAM" id="SSF55785">
    <property type="entry name" value="PYP-like sensor domain (PAS domain)"/>
    <property type="match status" value="1"/>
</dbReference>
<dbReference type="InterPro" id="IPR036097">
    <property type="entry name" value="HisK_dim/P_sf"/>
</dbReference>
<evidence type="ECO:0000256" key="1">
    <source>
        <dbReference type="ARBA" id="ARBA00000085"/>
    </source>
</evidence>
<dbReference type="NCBIfam" id="TIGR00229">
    <property type="entry name" value="sensory_box"/>
    <property type="match status" value="1"/>
</dbReference>
<dbReference type="InterPro" id="IPR007891">
    <property type="entry name" value="CHASE3"/>
</dbReference>
<evidence type="ECO:0000313" key="23">
    <source>
        <dbReference type="Proteomes" id="UP000479293"/>
    </source>
</evidence>
<dbReference type="CDD" id="cd17546">
    <property type="entry name" value="REC_hyHK_CKI1_RcsC-like"/>
    <property type="match status" value="1"/>
</dbReference>
<dbReference type="Gene3D" id="1.20.120.160">
    <property type="entry name" value="HPT domain"/>
    <property type="match status" value="1"/>
</dbReference>
<keyword evidence="13 16" id="KW-0472">Membrane</keyword>
<comment type="caution">
    <text evidence="22">The sequence shown here is derived from an EMBL/GenBank/DDBJ whole genome shotgun (WGS) entry which is preliminary data.</text>
</comment>
<comment type="subcellular location">
    <subcellularLocation>
        <location evidence="2">Cell membrane</location>
        <topology evidence="2">Multi-pass membrane protein</topology>
    </subcellularLocation>
</comment>
<dbReference type="PROSITE" id="PS50110">
    <property type="entry name" value="RESPONSE_REGULATORY"/>
    <property type="match status" value="1"/>
</dbReference>
<dbReference type="SMART" id="SM00091">
    <property type="entry name" value="PAS"/>
    <property type="match status" value="1"/>
</dbReference>
<dbReference type="Proteomes" id="UP000479293">
    <property type="component" value="Unassembled WGS sequence"/>
</dbReference>
<evidence type="ECO:0000256" key="8">
    <source>
        <dbReference type="ARBA" id="ARBA00022741"/>
    </source>
</evidence>
<keyword evidence="7 16" id="KW-0812">Transmembrane</keyword>
<accession>A0A7C9FMU3</accession>
<dbReference type="InterPro" id="IPR008207">
    <property type="entry name" value="Sig_transdc_His_kin_Hpt_dom"/>
</dbReference>
<dbReference type="InterPro" id="IPR036890">
    <property type="entry name" value="HATPase_C_sf"/>
</dbReference>
<protein>
    <recommendedName>
        <fullName evidence="3">histidine kinase</fullName>
        <ecNumber evidence="3">2.7.13.3</ecNumber>
    </recommendedName>
</protein>
<evidence type="ECO:0000256" key="13">
    <source>
        <dbReference type="ARBA" id="ARBA00023136"/>
    </source>
</evidence>
<name>A0A7C9FMU3_9BACT</name>
<reference evidence="22 23" key="1">
    <citation type="submission" date="2019-10" db="EMBL/GenBank/DDBJ databases">
        <title>Draft Genome Sequence of Cytophagaceae sp. SJW1-29.</title>
        <authorList>
            <person name="Choi A."/>
        </authorList>
    </citation>
    <scope>NUCLEOTIDE SEQUENCE [LARGE SCALE GENOMIC DNA]</scope>
    <source>
        <strain evidence="22 23">SJW1-29</strain>
    </source>
</reference>
<evidence type="ECO:0000256" key="4">
    <source>
        <dbReference type="ARBA" id="ARBA00022475"/>
    </source>
</evidence>
<feature type="transmembrane region" description="Helical" evidence="16">
    <location>
        <begin position="12"/>
        <end position="32"/>
    </location>
</feature>
<comment type="catalytic activity">
    <reaction evidence="1">
        <text>ATP + protein L-histidine = ADP + protein N-phospho-L-histidine.</text>
        <dbReference type="EC" id="2.7.13.3"/>
    </reaction>
</comment>
<feature type="domain" description="Histidine kinase" evidence="17">
    <location>
        <begin position="376"/>
        <end position="598"/>
    </location>
</feature>
<evidence type="ECO:0000259" key="19">
    <source>
        <dbReference type="PROSITE" id="PS50112"/>
    </source>
</evidence>
<proteinExistence type="predicted"/>
<evidence type="ECO:0000256" key="10">
    <source>
        <dbReference type="ARBA" id="ARBA00022840"/>
    </source>
</evidence>
<dbReference type="RefSeq" id="WP_152756337.1">
    <property type="nucleotide sequence ID" value="NZ_WHLY01000002.1"/>
</dbReference>
<dbReference type="AlphaFoldDB" id="A0A7C9FMU3"/>
<keyword evidence="5 15" id="KW-0597">Phosphoprotein</keyword>
<evidence type="ECO:0000256" key="3">
    <source>
        <dbReference type="ARBA" id="ARBA00012438"/>
    </source>
</evidence>
<keyword evidence="23" id="KW-1185">Reference proteome</keyword>
<dbReference type="PROSITE" id="PS50113">
    <property type="entry name" value="PAC"/>
    <property type="match status" value="1"/>
</dbReference>
<dbReference type="SUPFAM" id="SSF47226">
    <property type="entry name" value="Histidine-containing phosphotransfer domain, HPT domain"/>
    <property type="match status" value="1"/>
</dbReference>
<dbReference type="InterPro" id="IPR003594">
    <property type="entry name" value="HATPase_dom"/>
</dbReference>
<keyword evidence="10" id="KW-0067">ATP-binding</keyword>
<dbReference type="PROSITE" id="PS50894">
    <property type="entry name" value="HPT"/>
    <property type="match status" value="1"/>
</dbReference>
<dbReference type="SUPFAM" id="SSF55874">
    <property type="entry name" value="ATPase domain of HSP90 chaperone/DNA topoisomerase II/histidine kinase"/>
    <property type="match status" value="1"/>
</dbReference>
<evidence type="ECO:0000256" key="5">
    <source>
        <dbReference type="ARBA" id="ARBA00022553"/>
    </source>
</evidence>
<dbReference type="Pfam" id="PF00989">
    <property type="entry name" value="PAS"/>
    <property type="match status" value="1"/>
</dbReference>
<dbReference type="Pfam" id="PF00512">
    <property type="entry name" value="HisKA"/>
    <property type="match status" value="1"/>
</dbReference>
<dbReference type="InterPro" id="IPR036641">
    <property type="entry name" value="HPT_dom_sf"/>
</dbReference>
<dbReference type="CDD" id="cd16922">
    <property type="entry name" value="HATPase_EvgS-ArcB-TorS-like"/>
    <property type="match status" value="1"/>
</dbReference>
<dbReference type="PANTHER" id="PTHR45339">
    <property type="entry name" value="HYBRID SIGNAL TRANSDUCTION HISTIDINE KINASE J"/>
    <property type="match status" value="1"/>
</dbReference>
<keyword evidence="9" id="KW-0418">Kinase</keyword>
<dbReference type="InterPro" id="IPR035965">
    <property type="entry name" value="PAS-like_dom_sf"/>
</dbReference>
<evidence type="ECO:0000259" key="17">
    <source>
        <dbReference type="PROSITE" id="PS50109"/>
    </source>
</evidence>
<feature type="domain" description="Response regulatory" evidence="18">
    <location>
        <begin position="622"/>
        <end position="737"/>
    </location>
</feature>
<dbReference type="GO" id="GO:0006355">
    <property type="term" value="P:regulation of DNA-templated transcription"/>
    <property type="evidence" value="ECO:0007669"/>
    <property type="project" value="InterPro"/>
</dbReference>
<dbReference type="InterPro" id="IPR000700">
    <property type="entry name" value="PAS-assoc_C"/>
</dbReference>
<dbReference type="GO" id="GO:0005886">
    <property type="term" value="C:plasma membrane"/>
    <property type="evidence" value="ECO:0007669"/>
    <property type="project" value="UniProtKB-SubCell"/>
</dbReference>